<dbReference type="Gene3D" id="3.40.109.10">
    <property type="entry name" value="NADH Oxidase"/>
    <property type="match status" value="2"/>
</dbReference>
<gene>
    <name evidence="2" type="ORF">ACFPCY_06850</name>
</gene>
<evidence type="ECO:0000256" key="1">
    <source>
        <dbReference type="SAM" id="MobiDB-lite"/>
    </source>
</evidence>
<feature type="region of interest" description="Disordered" evidence="1">
    <location>
        <begin position="99"/>
        <end position="145"/>
    </location>
</feature>
<dbReference type="EMBL" id="JBHSIT010000002">
    <property type="protein sequence ID" value="MFC4907030.1"/>
    <property type="molecule type" value="Genomic_DNA"/>
</dbReference>
<evidence type="ECO:0000313" key="2">
    <source>
        <dbReference type="EMBL" id="MFC4907030.1"/>
    </source>
</evidence>
<comment type="caution">
    <text evidence="2">The sequence shown here is derived from an EMBL/GenBank/DDBJ whole genome shotgun (WGS) entry which is preliminary data.</text>
</comment>
<accession>A0ABV9TUZ1</accession>
<dbReference type="PANTHER" id="PTHR23026">
    <property type="entry name" value="NADPH NITROREDUCTASE"/>
    <property type="match status" value="1"/>
</dbReference>
<evidence type="ECO:0008006" key="4">
    <source>
        <dbReference type="Google" id="ProtNLM"/>
    </source>
</evidence>
<dbReference type="InterPro" id="IPR050627">
    <property type="entry name" value="Nitroreductase/BluB"/>
</dbReference>
<keyword evidence="3" id="KW-1185">Reference proteome</keyword>
<protein>
    <recommendedName>
        <fullName evidence="4">Nitroreductase</fullName>
    </recommendedName>
</protein>
<sequence>MKATGNTVAEQAIEAAIWAPSVHNTQPWRFGVEDGLIALRADADRRITVADPDGREMLISCGAALYTLRVALRHLGHEPDVRLLPDPDRPHLLALVRIGPPTEPKDARSETDAAGAETAGAREEAEAGSYETDGGFYETDGESGHDRDRMYEEIFRRRTHRGAFHPDPVAAPVLAALRWDAEAEGARIVLAAESHVKAALAGLTQAADHLERRTPAYLREIARWAPRPGSTRRDGVHAAAYRRDDVRTEPHFPARDFARGQGWGIDDPAEPSGTVDDLLTGVVMLLVTGDDTPMDWLCAGQALQRILLRAGAMDDLSAAFHTQALEIPELRAFIRDRFCSGAHPQILLRLGVPAGKRLTSVRRPARAVTRQESHGPGKP</sequence>
<organism evidence="2 3">
    <name type="scientific">Actinomadura gamaensis</name>
    <dbReference type="NCBI Taxonomy" id="1763541"/>
    <lineage>
        <taxon>Bacteria</taxon>
        <taxon>Bacillati</taxon>
        <taxon>Actinomycetota</taxon>
        <taxon>Actinomycetes</taxon>
        <taxon>Streptosporangiales</taxon>
        <taxon>Thermomonosporaceae</taxon>
        <taxon>Actinomadura</taxon>
    </lineage>
</organism>
<evidence type="ECO:0000313" key="3">
    <source>
        <dbReference type="Proteomes" id="UP001595872"/>
    </source>
</evidence>
<proteinExistence type="predicted"/>
<dbReference type="SUPFAM" id="SSF55469">
    <property type="entry name" value="FMN-dependent nitroreductase-like"/>
    <property type="match status" value="1"/>
</dbReference>
<dbReference type="PANTHER" id="PTHR23026:SF123">
    <property type="entry name" value="NAD(P)H NITROREDUCTASE RV3131-RELATED"/>
    <property type="match status" value="1"/>
</dbReference>
<dbReference type="InterPro" id="IPR000415">
    <property type="entry name" value="Nitroreductase-like"/>
</dbReference>
<name>A0ABV9TUZ1_9ACTN</name>
<dbReference type="RefSeq" id="WP_378252771.1">
    <property type="nucleotide sequence ID" value="NZ_JBHSIT010000002.1"/>
</dbReference>
<dbReference type="Proteomes" id="UP001595872">
    <property type="component" value="Unassembled WGS sequence"/>
</dbReference>
<reference evidence="3" key="1">
    <citation type="journal article" date="2019" name="Int. J. Syst. Evol. Microbiol.">
        <title>The Global Catalogue of Microorganisms (GCM) 10K type strain sequencing project: providing services to taxonomists for standard genome sequencing and annotation.</title>
        <authorList>
            <consortium name="The Broad Institute Genomics Platform"/>
            <consortium name="The Broad Institute Genome Sequencing Center for Infectious Disease"/>
            <person name="Wu L."/>
            <person name="Ma J."/>
        </authorList>
    </citation>
    <scope>NUCLEOTIDE SEQUENCE [LARGE SCALE GENOMIC DNA]</scope>
    <source>
        <strain evidence="3">KLKA75</strain>
    </source>
</reference>